<dbReference type="InterPro" id="IPR008271">
    <property type="entry name" value="Ser/Thr_kinase_AS"/>
</dbReference>
<evidence type="ECO:0000313" key="11">
    <source>
        <dbReference type="Proteomes" id="UP001489902"/>
    </source>
</evidence>
<dbReference type="InterPro" id="IPR000719">
    <property type="entry name" value="Prot_kinase_dom"/>
</dbReference>
<evidence type="ECO:0000256" key="5">
    <source>
        <dbReference type="ARBA" id="ARBA00022777"/>
    </source>
</evidence>
<keyword evidence="11" id="KW-1185">Reference proteome</keyword>
<dbReference type="Pfam" id="PF00069">
    <property type="entry name" value="Pkinase"/>
    <property type="match status" value="1"/>
</dbReference>
<evidence type="ECO:0000259" key="9">
    <source>
        <dbReference type="PROSITE" id="PS50011"/>
    </source>
</evidence>
<dbReference type="Gene3D" id="1.10.510.10">
    <property type="entry name" value="Transferase(Phosphotransferase) domain 1"/>
    <property type="match status" value="1"/>
</dbReference>
<evidence type="ECO:0000256" key="4">
    <source>
        <dbReference type="ARBA" id="ARBA00022741"/>
    </source>
</evidence>
<evidence type="ECO:0000256" key="1">
    <source>
        <dbReference type="ARBA" id="ARBA00012513"/>
    </source>
</evidence>
<reference evidence="10 11" key="1">
    <citation type="submission" date="2024-04" db="EMBL/GenBank/DDBJ databases">
        <title>Complete genome sequence of Fusarium acuminatum.</title>
        <authorList>
            <person name="Lan B."/>
        </authorList>
    </citation>
    <scope>NUCLEOTIDE SEQUENCE [LARGE SCALE GENOMIC DNA]</scope>
    <source>
        <strain evidence="10">1A</strain>
    </source>
</reference>
<keyword evidence="4" id="KW-0547">Nucleotide-binding</keyword>
<dbReference type="InterPro" id="IPR011009">
    <property type="entry name" value="Kinase-like_dom_sf"/>
</dbReference>
<protein>
    <recommendedName>
        <fullName evidence="1">non-specific serine/threonine protein kinase</fullName>
        <ecNumber evidence="1">2.7.11.1</ecNumber>
    </recommendedName>
</protein>
<name>A0ABZ2WWI1_9HYPO</name>
<dbReference type="PROSITE" id="PS50011">
    <property type="entry name" value="PROTEIN_KINASE_DOM"/>
    <property type="match status" value="1"/>
</dbReference>
<gene>
    <name evidence="10" type="ORF">QYS62_005124</name>
</gene>
<dbReference type="Gene3D" id="3.30.200.20">
    <property type="entry name" value="Phosphorylase Kinase, domain 1"/>
    <property type="match status" value="1"/>
</dbReference>
<keyword evidence="2" id="KW-0723">Serine/threonine-protein kinase</keyword>
<keyword evidence="5" id="KW-0418">Kinase</keyword>
<accession>A0ABZ2WWI1</accession>
<dbReference type="PANTHER" id="PTHR43671:SF98">
    <property type="entry name" value="SERINE_THREONINE-PROTEIN KINASE NEK11"/>
    <property type="match status" value="1"/>
</dbReference>
<dbReference type="EC" id="2.7.11.1" evidence="1"/>
<feature type="domain" description="Protein kinase" evidence="9">
    <location>
        <begin position="12"/>
        <end position="301"/>
    </location>
</feature>
<dbReference type="EMBL" id="CP151262">
    <property type="protein sequence ID" value="WZH44108.1"/>
    <property type="molecule type" value="Genomic_DNA"/>
</dbReference>
<dbReference type="PANTHER" id="PTHR43671">
    <property type="entry name" value="SERINE/THREONINE-PROTEIN KINASE NEK"/>
    <property type="match status" value="1"/>
</dbReference>
<evidence type="ECO:0000256" key="6">
    <source>
        <dbReference type="ARBA" id="ARBA00022840"/>
    </source>
</evidence>
<evidence type="ECO:0000313" key="10">
    <source>
        <dbReference type="EMBL" id="WZH44108.1"/>
    </source>
</evidence>
<keyword evidence="3" id="KW-0808">Transferase</keyword>
<comment type="catalytic activity">
    <reaction evidence="8">
        <text>L-seryl-[protein] + ATP = O-phospho-L-seryl-[protein] + ADP + H(+)</text>
        <dbReference type="Rhea" id="RHEA:17989"/>
        <dbReference type="Rhea" id="RHEA-COMP:9863"/>
        <dbReference type="Rhea" id="RHEA-COMP:11604"/>
        <dbReference type="ChEBI" id="CHEBI:15378"/>
        <dbReference type="ChEBI" id="CHEBI:29999"/>
        <dbReference type="ChEBI" id="CHEBI:30616"/>
        <dbReference type="ChEBI" id="CHEBI:83421"/>
        <dbReference type="ChEBI" id="CHEBI:456216"/>
        <dbReference type="EC" id="2.7.11.1"/>
    </reaction>
</comment>
<proteinExistence type="predicted"/>
<keyword evidence="6" id="KW-0067">ATP-binding</keyword>
<dbReference type="PROSITE" id="PS00108">
    <property type="entry name" value="PROTEIN_KINASE_ST"/>
    <property type="match status" value="1"/>
</dbReference>
<dbReference type="SMART" id="SM00220">
    <property type="entry name" value="S_TKc"/>
    <property type="match status" value="1"/>
</dbReference>
<sequence>MDATRCFTQDPFAVRAYLGSGRSAVEKVYRVDYPQMVYARKRFSLPEQHDVEQVRSIQREISIMRRLRHAHIVKFGGSYICNNLLFVLLLPVADENMATFFRRTQSLPSNSPQRSLASREMMQWPACLFRALDYVHSMRIRHKDIKPSNILIKDGRVILTDFGISKDFMDLTTSGTEGAAGAGTWMYMAPEVYEEQRRGRATDVWGLGCVLLELCTILTGEATLDDFEQHRRAGRSGPLSGAYFTCSFRLFDWIWLLMGSLGQAWAFIGKTLALAFLMLDPDPQRRITTRQLVDLLNDPRCEDFHDIGTSACDNCRRTIGMSPQDIPLHSIFKKGSNGQLVRPTKDGLTVETQLLWEEIKVRWLKNHIWWAEDLWV</sequence>
<dbReference type="InterPro" id="IPR050660">
    <property type="entry name" value="NEK_Ser/Thr_kinase"/>
</dbReference>
<evidence type="ECO:0000256" key="7">
    <source>
        <dbReference type="ARBA" id="ARBA00047899"/>
    </source>
</evidence>
<dbReference type="SUPFAM" id="SSF56112">
    <property type="entry name" value="Protein kinase-like (PK-like)"/>
    <property type="match status" value="1"/>
</dbReference>
<organism evidence="10 11">
    <name type="scientific">Fusarium acuminatum</name>
    <dbReference type="NCBI Taxonomy" id="5515"/>
    <lineage>
        <taxon>Eukaryota</taxon>
        <taxon>Fungi</taxon>
        <taxon>Dikarya</taxon>
        <taxon>Ascomycota</taxon>
        <taxon>Pezizomycotina</taxon>
        <taxon>Sordariomycetes</taxon>
        <taxon>Hypocreomycetidae</taxon>
        <taxon>Hypocreales</taxon>
        <taxon>Nectriaceae</taxon>
        <taxon>Fusarium</taxon>
        <taxon>Fusarium tricinctum species complex</taxon>
    </lineage>
</organism>
<evidence type="ECO:0000256" key="8">
    <source>
        <dbReference type="ARBA" id="ARBA00048679"/>
    </source>
</evidence>
<comment type="catalytic activity">
    <reaction evidence="7">
        <text>L-threonyl-[protein] + ATP = O-phospho-L-threonyl-[protein] + ADP + H(+)</text>
        <dbReference type="Rhea" id="RHEA:46608"/>
        <dbReference type="Rhea" id="RHEA-COMP:11060"/>
        <dbReference type="Rhea" id="RHEA-COMP:11605"/>
        <dbReference type="ChEBI" id="CHEBI:15378"/>
        <dbReference type="ChEBI" id="CHEBI:30013"/>
        <dbReference type="ChEBI" id="CHEBI:30616"/>
        <dbReference type="ChEBI" id="CHEBI:61977"/>
        <dbReference type="ChEBI" id="CHEBI:456216"/>
        <dbReference type="EC" id="2.7.11.1"/>
    </reaction>
</comment>
<dbReference type="Proteomes" id="UP001489902">
    <property type="component" value="Chromosome 3"/>
</dbReference>
<evidence type="ECO:0000256" key="2">
    <source>
        <dbReference type="ARBA" id="ARBA00022527"/>
    </source>
</evidence>
<dbReference type="CDD" id="cd00180">
    <property type="entry name" value="PKc"/>
    <property type="match status" value="1"/>
</dbReference>
<evidence type="ECO:0000256" key="3">
    <source>
        <dbReference type="ARBA" id="ARBA00022679"/>
    </source>
</evidence>